<protein>
    <submittedName>
        <fullName evidence="1">Uncharacterized protein</fullName>
    </submittedName>
</protein>
<name>A0ABY2ISD1_9MICO</name>
<dbReference type="Proteomes" id="UP000297604">
    <property type="component" value="Unassembled WGS sequence"/>
</dbReference>
<reference evidence="1 2" key="1">
    <citation type="submission" date="2019-03" db="EMBL/GenBank/DDBJ databases">
        <title>Genomics of glacier-inhabiting Cryobacterium strains.</title>
        <authorList>
            <person name="Liu Q."/>
            <person name="Xin Y.-H."/>
        </authorList>
    </citation>
    <scope>NUCLEOTIDE SEQUENCE [LARGE SCALE GENOMIC DNA]</scope>
    <source>
        <strain evidence="1 2">MDB1-5</strain>
    </source>
</reference>
<keyword evidence="2" id="KW-1185">Reference proteome</keyword>
<proteinExistence type="predicted"/>
<dbReference type="RefSeq" id="WP_134560913.1">
    <property type="nucleotide sequence ID" value="NZ_SOFS01000005.1"/>
</dbReference>
<organism evidence="1 2">
    <name type="scientific">Cryobacterium glucosi</name>
    <dbReference type="NCBI Taxonomy" id="1259175"/>
    <lineage>
        <taxon>Bacteria</taxon>
        <taxon>Bacillati</taxon>
        <taxon>Actinomycetota</taxon>
        <taxon>Actinomycetes</taxon>
        <taxon>Micrococcales</taxon>
        <taxon>Microbacteriaceae</taxon>
        <taxon>Cryobacterium</taxon>
    </lineage>
</organism>
<evidence type="ECO:0000313" key="2">
    <source>
        <dbReference type="Proteomes" id="UP000297604"/>
    </source>
</evidence>
<dbReference type="Gene3D" id="1.10.357.10">
    <property type="entry name" value="Tetracycline Repressor, domain 2"/>
    <property type="match status" value="1"/>
</dbReference>
<sequence length="84" mass="9372">MTNHAMERIVRGSAQLNARYLEKMQRVQELLVGRVVTRLAGSVTASDPRPAAIVQAARVAWLESDQQRPFGEFLDNAMAAFRTT</sequence>
<evidence type="ECO:0000313" key="1">
    <source>
        <dbReference type="EMBL" id="TFC23588.1"/>
    </source>
</evidence>
<accession>A0ABY2ISD1</accession>
<comment type="caution">
    <text evidence="1">The sequence shown here is derived from an EMBL/GenBank/DDBJ whole genome shotgun (WGS) entry which is preliminary data.</text>
</comment>
<dbReference type="EMBL" id="SOFS01000005">
    <property type="protein sequence ID" value="TFC23588.1"/>
    <property type="molecule type" value="Genomic_DNA"/>
</dbReference>
<gene>
    <name evidence="1" type="ORF">E3O46_00675</name>
</gene>